<dbReference type="Proteomes" id="UP000684084">
    <property type="component" value="Unassembled WGS sequence"/>
</dbReference>
<organism evidence="1 2">
    <name type="scientific">Rhizophagus irregularis</name>
    <dbReference type="NCBI Taxonomy" id="588596"/>
    <lineage>
        <taxon>Eukaryota</taxon>
        <taxon>Fungi</taxon>
        <taxon>Fungi incertae sedis</taxon>
        <taxon>Mucoromycota</taxon>
        <taxon>Glomeromycotina</taxon>
        <taxon>Glomeromycetes</taxon>
        <taxon>Glomerales</taxon>
        <taxon>Glomeraceae</taxon>
        <taxon>Rhizophagus</taxon>
    </lineage>
</organism>
<sequence>MKRSSMTLQLELSSAGDYYFILILKTMTRAIKSEGKKIENTIKAKLTKDKEFEKKNTSKINLEKKNRWISLDTGSWLFSLGFRRLALRLLGRGISIHAKRLNWDFVLGGWVWDFDGRSLVICPFFKEIATFTTNIVSESLVTFSI</sequence>
<gene>
    <name evidence="1" type="ORF">CHRIB12_LOCUS2336</name>
</gene>
<accession>A0A915YRU3</accession>
<dbReference type="EMBL" id="CAGKOT010000003">
    <property type="protein sequence ID" value="CAB5322780.1"/>
    <property type="molecule type" value="Genomic_DNA"/>
</dbReference>
<name>A0A915YRU3_9GLOM</name>
<protein>
    <submittedName>
        <fullName evidence="1">Uncharacterized protein</fullName>
    </submittedName>
</protein>
<evidence type="ECO:0000313" key="2">
    <source>
        <dbReference type="Proteomes" id="UP000684084"/>
    </source>
</evidence>
<dbReference type="AlphaFoldDB" id="A0A915YRU3"/>
<comment type="caution">
    <text evidence="1">The sequence shown here is derived from an EMBL/GenBank/DDBJ whole genome shotgun (WGS) entry which is preliminary data.</text>
</comment>
<proteinExistence type="predicted"/>
<evidence type="ECO:0000313" key="1">
    <source>
        <dbReference type="EMBL" id="CAB5322780.1"/>
    </source>
</evidence>
<dbReference type="OrthoDB" id="10482290at2759"/>
<reference evidence="1" key="1">
    <citation type="submission" date="2020-05" db="EMBL/GenBank/DDBJ databases">
        <authorList>
            <person name="Rincon C."/>
            <person name="Sanders R I."/>
            <person name="Robbins C."/>
            <person name="Chaturvedi A."/>
        </authorList>
    </citation>
    <scope>NUCLEOTIDE SEQUENCE</scope>
    <source>
        <strain evidence="1">CHB12</strain>
    </source>
</reference>